<dbReference type="STRING" id="1216932.CM240_1135"/>
<sequence>MRKVYLSRNKIIMVSLFILFNSIFILGFSTKYAKGTEFSSIKGYRGITGDVVLVVGEEFNENDVIALYNKTSDNSYSYINSYKISNEKCKVNEINNINNEIYYLVMPSTEKVPDTVDQRSEISKLEIRNDYDKPVLLNHKIDTTSIKNENEINEASVNDNENLKITFNISDGDNGAGVDDESIIVTFNDQYARKAKKNDSNEYEAVFSIGDIKNDSVKDGFLNGVFKIAYSDNVSNEGEIELIDINYKYESVGDSVKTQIKNLKCNSNNANKNNISKVNDTISIKLTMNKAVKLTEAKLLDKQATISKKTEKEFSKVWYITYTIEEIKDSVENIPLNIIYEDKNKTTFNETVKTGIEYYSPIVIEELLLDNTKKNDNGESILRDDDEVQLLIKTNNKVSIEGGIVSIGGNNVNVSNKSLNKWDIKTKFIGDKNLEGQYVDVIFKLKDLAGNILNIDKDKWNELINNEDYNVKLKYYSPLDFEDNIVKSNNSNNNLIGRNGDNIIWTFNTIRPVEIEEISVNGKTMDRDKVKNDKDNKNWIIEYKIEENTYLDQEDIKLSVIISDALGDKKTFSSNSIRYYGPIDISEVKFQSSNNKNGNLAINGDELLLELETNHSVKVLDNTTIANETNIDKKENNNSWIITYSNPTIDIEDNTKVPFEVNLSDDAGNTISIDETSIDSVIYYAPIVINNLKFSTDNEDDTKAKDNDVVEVTFNTTHPVNIMESTIASKDIEMKSDDGFHWRGEYRIQNGDIKDNEEITMKLEVNDVAGNEPVIRNQLDTTKIKYFAPIIVSDFSISSSNKENKYAKNGDVITINFTTNHKTYLSNSTIAGKNIKFTSNKDKTKWSGEYYVKNGDISDLDIVDFNITIEDEAANTSITKNVYDDDDYKITYYAPIKTDQSIESTGKNSGYAKNGDDIKIDIATNHEVEIQSALIFNRDIYDKTSGKSNKLYVKYTIPKKEKEAMEGEIPVEIIVKDIAGNTTKIESFNDIEKNRVIYDRTLPTIKLETSFDGFVNKDITYKVNLKDENIDLNGISIVNNGVDIVDSDIKLITVDKDKMVKEITLSEEGEYEINGSITDLAGNKCSEDLKIKLIIDKTKPNITSTKIDINKPMAFKKGFIISDYFNIEDKYIDEVICRLTDDNGTKEWNVDDPIEEDGKKTIYLMAKDMAKNVSNEFTYDIYIDGTAPRPLLIDNKSERTLEKGKNLLPFILNMKLNIDLEKLNMGNEDEDKFTKLQLLDGDNNVLVDFLKENEKYPYAIDKVGNYKLIVNAIDDVGNETGDLEYIFTIKESSVGIIARTCIISGIIIFIIGITIYFLRSRKNKLG</sequence>
<dbReference type="OrthoDB" id="3171482at2"/>
<feature type="transmembrane region" description="Helical" evidence="1">
    <location>
        <begin position="1296"/>
        <end position="1318"/>
    </location>
</feature>
<name>W6RXE3_9CLOT</name>
<evidence type="ECO:0000313" key="2">
    <source>
        <dbReference type="EMBL" id="CDM68299.1"/>
    </source>
</evidence>
<gene>
    <name evidence="2" type="ORF">CM240_1135</name>
</gene>
<dbReference type="Proteomes" id="UP000019426">
    <property type="component" value="Chromosome M2/40_rep1"/>
</dbReference>
<keyword evidence="1" id="KW-1133">Transmembrane helix</keyword>
<dbReference type="RefSeq" id="WP_044037256.1">
    <property type="nucleotide sequence ID" value="NZ_HG917868.1"/>
</dbReference>
<dbReference type="HOGENOM" id="CLU_269142_0_0_9"/>
<dbReference type="EMBL" id="HG917868">
    <property type="protein sequence ID" value="CDM68299.1"/>
    <property type="molecule type" value="Genomic_DNA"/>
</dbReference>
<keyword evidence="1" id="KW-0472">Membrane</keyword>
<feature type="transmembrane region" description="Helical" evidence="1">
    <location>
        <begin position="12"/>
        <end position="30"/>
    </location>
</feature>
<evidence type="ECO:0000313" key="3">
    <source>
        <dbReference type="Proteomes" id="UP000019426"/>
    </source>
</evidence>
<protein>
    <submittedName>
        <fullName evidence="2">Uncharacterized protein</fullName>
    </submittedName>
</protein>
<organism evidence="2 3">
    <name type="scientific">Clostridium bornimense</name>
    <dbReference type="NCBI Taxonomy" id="1216932"/>
    <lineage>
        <taxon>Bacteria</taxon>
        <taxon>Bacillati</taxon>
        <taxon>Bacillota</taxon>
        <taxon>Clostridia</taxon>
        <taxon>Eubacteriales</taxon>
        <taxon>Clostridiaceae</taxon>
        <taxon>Clostridium</taxon>
    </lineage>
</organism>
<dbReference type="PATRIC" id="fig|1216932.3.peg.1125"/>
<keyword evidence="1" id="KW-0812">Transmembrane</keyword>
<dbReference type="KEGG" id="clt:CM240_1135"/>
<dbReference type="eggNOG" id="COG0841">
    <property type="taxonomic scope" value="Bacteria"/>
</dbReference>
<accession>W6RXE3</accession>
<evidence type="ECO:0000256" key="1">
    <source>
        <dbReference type="SAM" id="Phobius"/>
    </source>
</evidence>
<proteinExistence type="predicted"/>
<keyword evidence="3" id="KW-1185">Reference proteome</keyword>
<reference evidence="2 3" key="1">
    <citation type="submission" date="2013-11" db="EMBL/GenBank/DDBJ databases">
        <title>Complete genome sequence of Clostridum sp. M2/40.</title>
        <authorList>
            <person name="Wibberg D."/>
            <person name="Puehler A."/>
            <person name="Schlueter A."/>
        </authorList>
    </citation>
    <scope>NUCLEOTIDE SEQUENCE [LARGE SCALE GENOMIC DNA]</scope>
    <source>
        <strain evidence="3">M2/40</strain>
    </source>
</reference>